<dbReference type="EMBL" id="AESD01000328">
    <property type="protein sequence ID" value="EHJ13169.1"/>
    <property type="molecule type" value="Genomic_DNA"/>
</dbReference>
<dbReference type="PATRIC" id="fig|423471.3.peg.2036"/>
<dbReference type="RefSeq" id="WP_007310451.1">
    <property type="nucleotide sequence ID" value="NZ_AESD01000328.1"/>
</dbReference>
<evidence type="ECO:0000313" key="2">
    <source>
        <dbReference type="Proteomes" id="UP000003477"/>
    </source>
</evidence>
<reference evidence="1 2" key="1">
    <citation type="journal article" date="2011" name="Front. Microbiol.">
        <title>Two Strains of Crocosphaera watsonii with Highly Conserved Genomes are Distinguished by Strain-Specific Features.</title>
        <authorList>
            <person name="Bench S.R."/>
            <person name="Ilikchyan I.N."/>
            <person name="Tripp H.J."/>
            <person name="Zehr J.P."/>
        </authorList>
    </citation>
    <scope>NUCLEOTIDE SEQUENCE [LARGE SCALE GENOMIC DNA]</scope>
    <source>
        <strain evidence="1 2">WH 0003</strain>
    </source>
</reference>
<accession>G5J3U4</accession>
<name>G5J3U4_CROWT</name>
<proteinExistence type="predicted"/>
<evidence type="ECO:0000313" key="1">
    <source>
        <dbReference type="EMBL" id="EHJ13169.1"/>
    </source>
</evidence>
<dbReference type="PANTHER" id="PTHR47152:SF1">
    <property type="entry name" value="SLL1186 PROTEIN"/>
    <property type="match status" value="1"/>
</dbReference>
<dbReference type="PANTHER" id="PTHR47152">
    <property type="entry name" value="SLR2084 PROTEIN-RELATED"/>
    <property type="match status" value="1"/>
</dbReference>
<comment type="caution">
    <text evidence="1">The sequence shown here is derived from an EMBL/GenBank/DDBJ whole genome shotgun (WGS) entry which is preliminary data.</text>
</comment>
<dbReference type="AlphaFoldDB" id="G5J3U4"/>
<dbReference type="GeneID" id="88765886"/>
<gene>
    <name evidence="1" type="ORF">CWATWH0003_2168</name>
</gene>
<dbReference type="Proteomes" id="UP000003477">
    <property type="component" value="Unassembled WGS sequence"/>
</dbReference>
<protein>
    <submittedName>
        <fullName evidence="1">Uncharacterized protein</fullName>
    </submittedName>
</protein>
<organism evidence="1 2">
    <name type="scientific">Crocosphaera watsonii WH 0003</name>
    <dbReference type="NCBI Taxonomy" id="423471"/>
    <lineage>
        <taxon>Bacteria</taxon>
        <taxon>Bacillati</taxon>
        <taxon>Cyanobacteriota</taxon>
        <taxon>Cyanophyceae</taxon>
        <taxon>Oscillatoriophycideae</taxon>
        <taxon>Chroococcales</taxon>
        <taxon>Aphanothecaceae</taxon>
        <taxon>Crocosphaera</taxon>
    </lineage>
</organism>
<sequence length="134" mass="15722">MLLELKRFDIPPGQKIFLKEVTWDEFEQILEELGEHRGSKIAYHYHTLEIITPLLEHERNKEIIGDLIKTLLIYKKSKNQEEIKQLKSLGDGLMNKYSISRVSQGTEFSSFRSSELGVRSSEFGVRMRDIRCTY</sequence>